<keyword evidence="4" id="KW-0547">Nucleotide-binding</keyword>
<reference evidence="9" key="1">
    <citation type="journal article" date="2015" name="Nature">
        <title>Complex archaea that bridge the gap between prokaryotes and eukaryotes.</title>
        <authorList>
            <person name="Spang A."/>
            <person name="Saw J.H."/>
            <person name="Jorgensen S.L."/>
            <person name="Zaremba-Niedzwiedzka K."/>
            <person name="Martijn J."/>
            <person name="Lind A.E."/>
            <person name="van Eijk R."/>
            <person name="Schleper C."/>
            <person name="Guy L."/>
            <person name="Ettema T.J."/>
        </authorList>
    </citation>
    <scope>NUCLEOTIDE SEQUENCE</scope>
</reference>
<evidence type="ECO:0000259" key="8">
    <source>
        <dbReference type="PROSITE" id="PS50893"/>
    </source>
</evidence>
<keyword evidence="6" id="KW-1278">Translocase</keyword>
<evidence type="ECO:0000256" key="3">
    <source>
        <dbReference type="ARBA" id="ARBA00022519"/>
    </source>
</evidence>
<dbReference type="SUPFAM" id="SSF52540">
    <property type="entry name" value="P-loop containing nucleoside triphosphate hydrolases"/>
    <property type="match status" value="1"/>
</dbReference>
<dbReference type="SMART" id="SM00382">
    <property type="entry name" value="AAA"/>
    <property type="match status" value="1"/>
</dbReference>
<dbReference type="AlphaFoldDB" id="A0A0F9AW21"/>
<dbReference type="InterPro" id="IPR050093">
    <property type="entry name" value="ABC_SmlMolc_Importer"/>
</dbReference>
<dbReference type="PANTHER" id="PTHR42781">
    <property type="entry name" value="SPERMIDINE/PUTRESCINE IMPORT ATP-BINDING PROTEIN POTA"/>
    <property type="match status" value="1"/>
</dbReference>
<dbReference type="GO" id="GO:0016887">
    <property type="term" value="F:ATP hydrolysis activity"/>
    <property type="evidence" value="ECO:0007669"/>
    <property type="project" value="InterPro"/>
</dbReference>
<dbReference type="EMBL" id="LAZR01040775">
    <property type="protein sequence ID" value="KKL13645.1"/>
    <property type="molecule type" value="Genomic_DNA"/>
</dbReference>
<dbReference type="InterPro" id="IPR017871">
    <property type="entry name" value="ABC_transporter-like_CS"/>
</dbReference>
<gene>
    <name evidence="9" type="ORF">LCGC14_2523700</name>
</gene>
<organism evidence="9">
    <name type="scientific">marine sediment metagenome</name>
    <dbReference type="NCBI Taxonomy" id="412755"/>
    <lineage>
        <taxon>unclassified sequences</taxon>
        <taxon>metagenomes</taxon>
        <taxon>ecological metagenomes</taxon>
    </lineage>
</organism>
<proteinExistence type="predicted"/>
<evidence type="ECO:0000256" key="6">
    <source>
        <dbReference type="ARBA" id="ARBA00022967"/>
    </source>
</evidence>
<keyword evidence="1" id="KW-0813">Transport</keyword>
<dbReference type="Pfam" id="PF00005">
    <property type="entry name" value="ABC_tran"/>
    <property type="match status" value="1"/>
</dbReference>
<dbReference type="InterPro" id="IPR027417">
    <property type="entry name" value="P-loop_NTPase"/>
</dbReference>
<evidence type="ECO:0000256" key="5">
    <source>
        <dbReference type="ARBA" id="ARBA00022840"/>
    </source>
</evidence>
<protein>
    <recommendedName>
        <fullName evidence="8">ABC transporter domain-containing protein</fullName>
    </recommendedName>
</protein>
<evidence type="ECO:0000256" key="1">
    <source>
        <dbReference type="ARBA" id="ARBA00022448"/>
    </source>
</evidence>
<evidence type="ECO:0000256" key="4">
    <source>
        <dbReference type="ARBA" id="ARBA00022741"/>
    </source>
</evidence>
<dbReference type="PROSITE" id="PS00211">
    <property type="entry name" value="ABC_TRANSPORTER_1"/>
    <property type="match status" value="1"/>
</dbReference>
<evidence type="ECO:0000256" key="7">
    <source>
        <dbReference type="ARBA" id="ARBA00023136"/>
    </source>
</evidence>
<dbReference type="InterPro" id="IPR003439">
    <property type="entry name" value="ABC_transporter-like_ATP-bd"/>
</dbReference>
<sequence>MLTLEGMRITRGDFSLSADMTLAQGRNYAVIGPSGSGKSTLLAAICGFVPVAAGRLLRDGADITEQHPGQRGMTMLFQDNNLFPHLTVRQNVGLGLCPDLRLTAADREKIDAALARVGLSDHSTKRPGALSGGQQSRVALARVLVQARPWVLLDEPFAALGPALRVEMLDLVQDLARETGAGLIMVTHAPDDVRRIADEVIFVEGGRAHAPGPAAELLNNPPPALRAYLG</sequence>
<accession>A0A0F9AW21</accession>
<keyword evidence="2" id="KW-1003">Cell membrane</keyword>
<dbReference type="GO" id="GO:0005524">
    <property type="term" value="F:ATP binding"/>
    <property type="evidence" value="ECO:0007669"/>
    <property type="project" value="UniProtKB-KW"/>
</dbReference>
<name>A0A0F9AW21_9ZZZZ</name>
<feature type="domain" description="ABC transporter" evidence="8">
    <location>
        <begin position="2"/>
        <end position="230"/>
    </location>
</feature>
<dbReference type="PANTHER" id="PTHR42781:SF1">
    <property type="entry name" value="THIAMINE IMPORT ATP-BINDING PROTEIN THIQ"/>
    <property type="match status" value="1"/>
</dbReference>
<comment type="caution">
    <text evidence="9">The sequence shown here is derived from an EMBL/GenBank/DDBJ whole genome shotgun (WGS) entry which is preliminary data.</text>
</comment>
<keyword evidence="7" id="KW-0472">Membrane</keyword>
<dbReference type="Gene3D" id="3.40.50.300">
    <property type="entry name" value="P-loop containing nucleotide triphosphate hydrolases"/>
    <property type="match status" value="1"/>
</dbReference>
<keyword evidence="3" id="KW-0997">Cell inner membrane</keyword>
<evidence type="ECO:0000313" key="9">
    <source>
        <dbReference type="EMBL" id="KKL13645.1"/>
    </source>
</evidence>
<dbReference type="PROSITE" id="PS50893">
    <property type="entry name" value="ABC_TRANSPORTER_2"/>
    <property type="match status" value="1"/>
</dbReference>
<evidence type="ECO:0000256" key="2">
    <source>
        <dbReference type="ARBA" id="ARBA00022475"/>
    </source>
</evidence>
<keyword evidence="5" id="KW-0067">ATP-binding</keyword>
<dbReference type="InterPro" id="IPR003593">
    <property type="entry name" value="AAA+_ATPase"/>
</dbReference>